<dbReference type="Proteomes" id="UP000324800">
    <property type="component" value="Unassembled WGS sequence"/>
</dbReference>
<evidence type="ECO:0000313" key="1">
    <source>
        <dbReference type="EMBL" id="KAA6372879.1"/>
    </source>
</evidence>
<proteinExistence type="predicted"/>
<reference evidence="1 2" key="1">
    <citation type="submission" date="2019-03" db="EMBL/GenBank/DDBJ databases">
        <title>Single cell metagenomics reveals metabolic interactions within the superorganism composed of flagellate Streblomastix strix and complex community of Bacteroidetes bacteria on its surface.</title>
        <authorList>
            <person name="Treitli S.C."/>
            <person name="Kolisko M."/>
            <person name="Husnik F."/>
            <person name="Keeling P."/>
            <person name="Hampl V."/>
        </authorList>
    </citation>
    <scope>NUCLEOTIDE SEQUENCE [LARGE SCALE GENOMIC DNA]</scope>
    <source>
        <strain evidence="1">ST1C</strain>
    </source>
</reference>
<dbReference type="AlphaFoldDB" id="A0A5J4UR80"/>
<accession>A0A5J4UR80</accession>
<evidence type="ECO:0000313" key="2">
    <source>
        <dbReference type="Proteomes" id="UP000324800"/>
    </source>
</evidence>
<name>A0A5J4UR80_9EUKA</name>
<gene>
    <name evidence="1" type="ORF">EZS28_031594</name>
</gene>
<dbReference type="EMBL" id="SNRW01013212">
    <property type="protein sequence ID" value="KAA6372879.1"/>
    <property type="molecule type" value="Genomic_DNA"/>
</dbReference>
<feature type="non-terminal residue" evidence="1">
    <location>
        <position position="1"/>
    </location>
</feature>
<comment type="caution">
    <text evidence="1">The sequence shown here is derived from an EMBL/GenBank/DDBJ whole genome shotgun (WGS) entry which is preliminary data.</text>
</comment>
<sequence length="1007" mass="111761">QLSLKRVPGATINLPNDIILIQRPPPFPITLQHSVNEQFRLNGQYPYSRGRDVFGCGWYDDPCASLDFALDEISYRLGNYNYIYPLKQNLINMEVKTVMIAEGGYDNIRPFQMSNELGSPSIRSCDRIWLMKEHYGSEYAYDGQAEIVMRKNNDILIEGLNKGWMEAVGGIRLDMSGINITADDSTLNIPAVYVQGPNSKLYLQEIIFRQIKLSPQTLNGAKGIVHIFQADDTIDLDKTLFEDIIIDGAGGSGLRIVEGGSVKTQLKMTQFHNITSLGDSQGQGGAGIFAQIGDNGHLYLENTHFTHCVSQRGDGGATFITLTDLAEFKLEEEISFQKCESINTTTNGPGGRGGGVYLQLTGLPIPHLYNFMFGENIKFIDNGVGICGRDIFIKCPNIEHLQIYNYIQFSVDTKVYNRENAIYGSETQIINDLWHKQLVDYDLLVRFDPYYSDTIYIADEFWAGLDVESCGRLQGACSTFAEAKRRILTQDWTYNTVPKDNIKNVKINRTFVIVHGMDIDEEFASEADIITFRGITVEEVSIATSQSELRFGVNGQLVYSDLALWQQTTDPEQQQMRGMRGMNQSVTLQNLRFVLPDTSQKGSIVKLVGVQGNKDQRRFVELTINNCVIFKDSPINIGYPFLNTAPFATRRMNISLIQVQASNIQLLNTALLEIRGEPQIIQAHKFLNMDLCQFNNIQAAIDSNSLIETQYELKGSDSPPSEVPFGAASVLNLRGTSAILLSVYMADCSFENCLCDATVRTENKFIGVGGAVAITGKSLHVQFEHVRFSNDVGTATITLITPQKYQIELGGGVYIGLVGGCSGEEKYTTQKAISDFLREEGNKTQDLSRHIDDISHLEVIFDLCMFGTCRSTITNNPSLNPFLETGGAFVHIVKSQIRCDFQSSIFSDCSTTNSGSSQSTNIALVNSLFEPLWDRETGLLNLIGCGLIVAHGNIPPLFKASGIQFVNCDALLKDITSTTTSIQVQSNFVTSKGYITYVLAIKFRGGQ</sequence>
<protein>
    <submittedName>
        <fullName evidence="1">Uncharacterized protein</fullName>
    </submittedName>
</protein>
<organism evidence="1 2">
    <name type="scientific">Streblomastix strix</name>
    <dbReference type="NCBI Taxonomy" id="222440"/>
    <lineage>
        <taxon>Eukaryota</taxon>
        <taxon>Metamonada</taxon>
        <taxon>Preaxostyla</taxon>
        <taxon>Oxymonadida</taxon>
        <taxon>Streblomastigidae</taxon>
        <taxon>Streblomastix</taxon>
    </lineage>
</organism>